<evidence type="ECO:0000256" key="1">
    <source>
        <dbReference type="ARBA" id="ARBA00022679"/>
    </source>
</evidence>
<name>A0A9Q3PYI5_9BASI</name>
<evidence type="ECO:0000256" key="4">
    <source>
        <dbReference type="ARBA" id="ARBA00022759"/>
    </source>
</evidence>
<keyword evidence="5" id="KW-0378">Hydrolase</keyword>
<sequence length="173" mass="20234">MECLCLVWALEKLHYYLDGTVFDLITDWNALKSLLNMKAPNRHMLRWRIPIQQYGGYVTIVHKSGKIHKNEDGLSRWALANTPKNPAWVSQEEHHIEGIFVTDIGTEFFNQVEKSYKMDKTCHMLCKLLMKDCKDPSLSSKLDEIWKKHIMKDNSTSLMESSTIELNIHVLWL</sequence>
<gene>
    <name evidence="8" type="ORF">O181_118479</name>
</gene>
<keyword evidence="4" id="KW-0255">Endonuclease</keyword>
<reference evidence="8" key="1">
    <citation type="submission" date="2021-03" db="EMBL/GenBank/DDBJ databases">
        <title>Draft genome sequence of rust myrtle Austropuccinia psidii MF-1, a brazilian biotype.</title>
        <authorList>
            <person name="Quecine M.C."/>
            <person name="Pachon D.M.R."/>
            <person name="Bonatelli M.L."/>
            <person name="Correr F.H."/>
            <person name="Franceschini L.M."/>
            <person name="Leite T.F."/>
            <person name="Margarido G.R.A."/>
            <person name="Almeida C.A."/>
            <person name="Ferrarezi J.A."/>
            <person name="Labate C.A."/>
        </authorList>
    </citation>
    <scope>NUCLEOTIDE SEQUENCE</scope>
    <source>
        <strain evidence="8">MF-1</strain>
    </source>
</reference>
<dbReference type="GO" id="GO:0004519">
    <property type="term" value="F:endonuclease activity"/>
    <property type="evidence" value="ECO:0007669"/>
    <property type="project" value="UniProtKB-KW"/>
</dbReference>
<protein>
    <recommendedName>
        <fullName evidence="7">Reverse transcriptase RNase H-like domain-containing protein</fullName>
    </recommendedName>
</protein>
<evidence type="ECO:0000256" key="3">
    <source>
        <dbReference type="ARBA" id="ARBA00022722"/>
    </source>
</evidence>
<keyword evidence="6" id="KW-0695">RNA-directed DNA polymerase</keyword>
<dbReference type="Pfam" id="PF17917">
    <property type="entry name" value="RT_RNaseH"/>
    <property type="match status" value="1"/>
</dbReference>
<feature type="domain" description="Reverse transcriptase RNase H-like" evidence="7">
    <location>
        <begin position="2"/>
        <end position="54"/>
    </location>
</feature>
<keyword evidence="2" id="KW-0548">Nucleotidyltransferase</keyword>
<evidence type="ECO:0000256" key="6">
    <source>
        <dbReference type="ARBA" id="ARBA00022918"/>
    </source>
</evidence>
<dbReference type="EMBL" id="AVOT02103468">
    <property type="protein sequence ID" value="MBW0578764.1"/>
    <property type="molecule type" value="Genomic_DNA"/>
</dbReference>
<organism evidence="8 9">
    <name type="scientific">Austropuccinia psidii MF-1</name>
    <dbReference type="NCBI Taxonomy" id="1389203"/>
    <lineage>
        <taxon>Eukaryota</taxon>
        <taxon>Fungi</taxon>
        <taxon>Dikarya</taxon>
        <taxon>Basidiomycota</taxon>
        <taxon>Pucciniomycotina</taxon>
        <taxon>Pucciniomycetes</taxon>
        <taxon>Pucciniales</taxon>
        <taxon>Sphaerophragmiaceae</taxon>
        <taxon>Austropuccinia</taxon>
    </lineage>
</organism>
<comment type="caution">
    <text evidence="8">The sequence shown here is derived from an EMBL/GenBank/DDBJ whole genome shotgun (WGS) entry which is preliminary data.</text>
</comment>
<evidence type="ECO:0000313" key="8">
    <source>
        <dbReference type="EMBL" id="MBW0578764.1"/>
    </source>
</evidence>
<dbReference type="GO" id="GO:0016787">
    <property type="term" value="F:hydrolase activity"/>
    <property type="evidence" value="ECO:0007669"/>
    <property type="project" value="UniProtKB-KW"/>
</dbReference>
<dbReference type="PANTHER" id="PTHR37984:SF5">
    <property type="entry name" value="PROTEIN NYNRIN-LIKE"/>
    <property type="match status" value="1"/>
</dbReference>
<keyword evidence="9" id="KW-1185">Reference proteome</keyword>
<dbReference type="InterPro" id="IPR041373">
    <property type="entry name" value="RT_RNaseH"/>
</dbReference>
<evidence type="ECO:0000313" key="9">
    <source>
        <dbReference type="Proteomes" id="UP000765509"/>
    </source>
</evidence>
<proteinExistence type="predicted"/>
<dbReference type="InterPro" id="IPR043502">
    <property type="entry name" value="DNA/RNA_pol_sf"/>
</dbReference>
<keyword evidence="3" id="KW-0540">Nuclease</keyword>
<evidence type="ECO:0000259" key="7">
    <source>
        <dbReference type="Pfam" id="PF17917"/>
    </source>
</evidence>
<dbReference type="SUPFAM" id="SSF56672">
    <property type="entry name" value="DNA/RNA polymerases"/>
    <property type="match status" value="1"/>
</dbReference>
<keyword evidence="1" id="KW-0808">Transferase</keyword>
<dbReference type="Proteomes" id="UP000765509">
    <property type="component" value="Unassembled WGS sequence"/>
</dbReference>
<dbReference type="AlphaFoldDB" id="A0A9Q3PYI5"/>
<evidence type="ECO:0000256" key="2">
    <source>
        <dbReference type="ARBA" id="ARBA00022695"/>
    </source>
</evidence>
<dbReference type="GO" id="GO:0003964">
    <property type="term" value="F:RNA-directed DNA polymerase activity"/>
    <property type="evidence" value="ECO:0007669"/>
    <property type="project" value="UniProtKB-KW"/>
</dbReference>
<dbReference type="InterPro" id="IPR050951">
    <property type="entry name" value="Retrovirus_Pol_polyprotein"/>
</dbReference>
<evidence type="ECO:0000256" key="5">
    <source>
        <dbReference type="ARBA" id="ARBA00022801"/>
    </source>
</evidence>
<accession>A0A9Q3PYI5</accession>
<dbReference type="PANTHER" id="PTHR37984">
    <property type="entry name" value="PROTEIN CBG26694"/>
    <property type="match status" value="1"/>
</dbReference>